<dbReference type="CDD" id="cd02440">
    <property type="entry name" value="AdoMet_MTases"/>
    <property type="match status" value="1"/>
</dbReference>
<accession>A0A7S0B1P3</accession>
<evidence type="ECO:0000259" key="2">
    <source>
        <dbReference type="Pfam" id="PF13649"/>
    </source>
</evidence>
<proteinExistence type="predicted"/>
<dbReference type="Gene3D" id="3.40.50.150">
    <property type="entry name" value="Vaccinia Virus protein VP39"/>
    <property type="match status" value="1"/>
</dbReference>
<gene>
    <name evidence="3" type="ORF">PBAH0796_LOCUS25029</name>
</gene>
<evidence type="ECO:0000313" key="3">
    <source>
        <dbReference type="EMBL" id="CAD8380888.1"/>
    </source>
</evidence>
<sequence length="247" mass="26690">MAADKRSAKARAAAGQRDEEEDGSSLPQRLDGVPDSLRAWWGHIEPSDLERVTLRSGRCDVLAHVAKLVAKSGRVLDLGCGPGLLAKEACRRDIVGVDMTPVMVRAARQWMDVVLPDNILEHFPSEQMDAVVLCNVVEPYSAQVRRLLFSHAREFLGPSGRLIVVVASSTSGLGCASECGLDLIFPTVTEGTTRPDDIEEDMLLAGLDISAIELVETKTLNHTAVLPGQAPKAERRTYTVLSGRLPA</sequence>
<organism evidence="3">
    <name type="scientific">Pyrodinium bahamense</name>
    <dbReference type="NCBI Taxonomy" id="73915"/>
    <lineage>
        <taxon>Eukaryota</taxon>
        <taxon>Sar</taxon>
        <taxon>Alveolata</taxon>
        <taxon>Dinophyceae</taxon>
        <taxon>Gonyaulacales</taxon>
        <taxon>Pyrocystaceae</taxon>
        <taxon>Pyrodinium</taxon>
    </lineage>
</organism>
<dbReference type="EMBL" id="HBEG01040926">
    <property type="protein sequence ID" value="CAD8380888.1"/>
    <property type="molecule type" value="Transcribed_RNA"/>
</dbReference>
<evidence type="ECO:0000256" key="1">
    <source>
        <dbReference type="SAM" id="MobiDB-lite"/>
    </source>
</evidence>
<dbReference type="Pfam" id="PF13649">
    <property type="entry name" value="Methyltransf_25"/>
    <property type="match status" value="1"/>
</dbReference>
<feature type="domain" description="Methyltransferase" evidence="2">
    <location>
        <begin position="75"/>
        <end position="160"/>
    </location>
</feature>
<dbReference type="InterPro" id="IPR029063">
    <property type="entry name" value="SAM-dependent_MTases_sf"/>
</dbReference>
<reference evidence="3" key="1">
    <citation type="submission" date="2021-01" db="EMBL/GenBank/DDBJ databases">
        <authorList>
            <person name="Corre E."/>
            <person name="Pelletier E."/>
            <person name="Niang G."/>
            <person name="Scheremetjew M."/>
            <person name="Finn R."/>
            <person name="Kale V."/>
            <person name="Holt S."/>
            <person name="Cochrane G."/>
            <person name="Meng A."/>
            <person name="Brown T."/>
            <person name="Cohen L."/>
        </authorList>
    </citation>
    <scope>NUCLEOTIDE SEQUENCE</scope>
    <source>
        <strain evidence="3">Pbaha01</strain>
    </source>
</reference>
<feature type="region of interest" description="Disordered" evidence="1">
    <location>
        <begin position="1"/>
        <end position="30"/>
    </location>
</feature>
<dbReference type="AlphaFoldDB" id="A0A7S0B1P3"/>
<name>A0A7S0B1P3_9DINO</name>
<dbReference type="SUPFAM" id="SSF53335">
    <property type="entry name" value="S-adenosyl-L-methionine-dependent methyltransferases"/>
    <property type="match status" value="1"/>
</dbReference>
<protein>
    <recommendedName>
        <fullName evidence="2">Methyltransferase domain-containing protein</fullName>
    </recommendedName>
</protein>
<dbReference type="InterPro" id="IPR041698">
    <property type="entry name" value="Methyltransf_25"/>
</dbReference>